<keyword evidence="4" id="KW-0804">Transcription</keyword>
<dbReference type="InterPro" id="IPR005119">
    <property type="entry name" value="LysR_subst-bd"/>
</dbReference>
<comment type="similarity">
    <text evidence="1">Belongs to the LysR transcriptional regulatory family.</text>
</comment>
<proteinExistence type="inferred from homology"/>
<dbReference type="Gene3D" id="1.10.10.10">
    <property type="entry name" value="Winged helix-like DNA-binding domain superfamily/Winged helix DNA-binding domain"/>
    <property type="match status" value="1"/>
</dbReference>
<keyword evidence="2" id="KW-0805">Transcription regulation</keyword>
<dbReference type="PANTHER" id="PTHR30419:SF8">
    <property type="entry name" value="NITROGEN ASSIMILATION TRANSCRIPTIONAL ACTIVATOR-RELATED"/>
    <property type="match status" value="1"/>
</dbReference>
<evidence type="ECO:0000313" key="7">
    <source>
        <dbReference type="Proteomes" id="UP000308917"/>
    </source>
</evidence>
<sequence length="322" mass="35939">MAINIKYRALKAFLLVAQTRSFTYAANDLGVTQPSLTALIHDLEETVGMRLFERSTRHVELTEAGGEFLSRIMRPLGDIEDAYASAVTHAKGEIGSISIGSLPSAAMGMLPIAMAQLRRSHPALRTKIIEMHNDQLLEMIRSNQIECAIGAMTESTQDLDFEPLIGDAFYLIVYPSHAFESRQRLYWRNIQKKELIVLAQGSNARAQIERELPDLDGEEKNEPQYDVTHIVTALNLVRQQVGVTVVPGLSMLGLHLNGLHIKRLQDANAQRRIGIIKRKGKFLSPATTMLLNTLRSIAPSVEKKLESLNVRTDVDRAKRSFS</sequence>
<dbReference type="GO" id="GO:0003677">
    <property type="term" value="F:DNA binding"/>
    <property type="evidence" value="ECO:0007669"/>
    <property type="project" value="UniProtKB-KW"/>
</dbReference>
<dbReference type="SUPFAM" id="SSF46785">
    <property type="entry name" value="Winged helix' DNA-binding domain"/>
    <property type="match status" value="1"/>
</dbReference>
<dbReference type="OrthoDB" id="646694at2"/>
<dbReference type="Pfam" id="PF00126">
    <property type="entry name" value="HTH_1"/>
    <property type="match status" value="1"/>
</dbReference>
<feature type="domain" description="HTH lysR-type" evidence="5">
    <location>
        <begin position="5"/>
        <end position="62"/>
    </location>
</feature>
<evidence type="ECO:0000313" key="6">
    <source>
        <dbReference type="EMBL" id="THU05491.1"/>
    </source>
</evidence>
<accession>A0A4S8FEM5</accession>
<dbReference type="AlphaFoldDB" id="A0A4S8FEM5"/>
<dbReference type="EMBL" id="STFG01000001">
    <property type="protein sequence ID" value="THU05491.1"/>
    <property type="molecule type" value="Genomic_DNA"/>
</dbReference>
<evidence type="ECO:0000256" key="2">
    <source>
        <dbReference type="ARBA" id="ARBA00023015"/>
    </source>
</evidence>
<dbReference type="InterPro" id="IPR000847">
    <property type="entry name" value="LysR_HTH_N"/>
</dbReference>
<evidence type="ECO:0000259" key="5">
    <source>
        <dbReference type="PROSITE" id="PS50931"/>
    </source>
</evidence>
<dbReference type="InterPro" id="IPR036388">
    <property type="entry name" value="WH-like_DNA-bd_sf"/>
</dbReference>
<protein>
    <submittedName>
        <fullName evidence="6">LysR family transcriptional regulator</fullName>
    </submittedName>
</protein>
<dbReference type="FunFam" id="1.10.10.10:FF:000001">
    <property type="entry name" value="LysR family transcriptional regulator"/>
    <property type="match status" value="1"/>
</dbReference>
<dbReference type="Pfam" id="PF03466">
    <property type="entry name" value="LysR_substrate"/>
    <property type="match status" value="1"/>
</dbReference>
<dbReference type="Proteomes" id="UP000308917">
    <property type="component" value="Unassembled WGS sequence"/>
</dbReference>
<keyword evidence="3" id="KW-0238">DNA-binding</keyword>
<comment type="caution">
    <text evidence="6">The sequence shown here is derived from an EMBL/GenBank/DDBJ whole genome shotgun (WGS) entry which is preliminary data.</text>
</comment>
<dbReference type="PRINTS" id="PR00039">
    <property type="entry name" value="HTHLYSR"/>
</dbReference>
<dbReference type="GO" id="GO:0005829">
    <property type="term" value="C:cytosol"/>
    <property type="evidence" value="ECO:0007669"/>
    <property type="project" value="TreeGrafter"/>
</dbReference>
<organism evidence="6 7">
    <name type="scientific">Lampropedia puyangensis</name>
    <dbReference type="NCBI Taxonomy" id="1330072"/>
    <lineage>
        <taxon>Bacteria</taxon>
        <taxon>Pseudomonadati</taxon>
        <taxon>Pseudomonadota</taxon>
        <taxon>Betaproteobacteria</taxon>
        <taxon>Burkholderiales</taxon>
        <taxon>Comamonadaceae</taxon>
        <taxon>Lampropedia</taxon>
    </lineage>
</organism>
<evidence type="ECO:0000256" key="1">
    <source>
        <dbReference type="ARBA" id="ARBA00009437"/>
    </source>
</evidence>
<dbReference type="SUPFAM" id="SSF53850">
    <property type="entry name" value="Periplasmic binding protein-like II"/>
    <property type="match status" value="1"/>
</dbReference>
<dbReference type="Gene3D" id="3.40.190.10">
    <property type="entry name" value="Periplasmic binding protein-like II"/>
    <property type="match status" value="2"/>
</dbReference>
<keyword evidence="7" id="KW-1185">Reference proteome</keyword>
<name>A0A4S8FEM5_9BURK</name>
<dbReference type="InterPro" id="IPR050950">
    <property type="entry name" value="HTH-type_LysR_regulators"/>
</dbReference>
<evidence type="ECO:0000256" key="3">
    <source>
        <dbReference type="ARBA" id="ARBA00023125"/>
    </source>
</evidence>
<reference evidence="6 7" key="1">
    <citation type="journal article" date="2015" name="Antonie Van Leeuwenhoek">
        <title>Lampropedia puyangensis sp. nov., isolated from symptomatic bark of Populus ? euramericana canker and emended description of Lampropedia hyalina (Ehrenberg 1832) Lee et al. 2004.</title>
        <authorList>
            <person name="Li Y."/>
            <person name="Wang T."/>
            <person name="Piao C.G."/>
            <person name="Wang L.F."/>
            <person name="Tian G.Z."/>
            <person name="Zhu T.H."/>
            <person name="Guo M.W."/>
        </authorList>
    </citation>
    <scope>NUCLEOTIDE SEQUENCE [LARGE SCALE GENOMIC DNA]</scope>
    <source>
        <strain evidence="6 7">2-bin</strain>
    </source>
</reference>
<dbReference type="InterPro" id="IPR036390">
    <property type="entry name" value="WH_DNA-bd_sf"/>
</dbReference>
<dbReference type="PANTHER" id="PTHR30419">
    <property type="entry name" value="HTH-TYPE TRANSCRIPTIONAL REGULATOR YBHD"/>
    <property type="match status" value="1"/>
</dbReference>
<dbReference type="RefSeq" id="WP_136572200.1">
    <property type="nucleotide sequence ID" value="NZ_STFG01000001.1"/>
</dbReference>
<dbReference type="PROSITE" id="PS50931">
    <property type="entry name" value="HTH_LYSR"/>
    <property type="match status" value="1"/>
</dbReference>
<gene>
    <name evidence="6" type="ORF">E9531_02860</name>
</gene>
<dbReference type="GO" id="GO:0003700">
    <property type="term" value="F:DNA-binding transcription factor activity"/>
    <property type="evidence" value="ECO:0007669"/>
    <property type="project" value="InterPro"/>
</dbReference>
<evidence type="ECO:0000256" key="4">
    <source>
        <dbReference type="ARBA" id="ARBA00023163"/>
    </source>
</evidence>